<keyword evidence="2" id="KW-1185">Reference proteome</keyword>
<evidence type="ECO:0000313" key="1">
    <source>
        <dbReference type="EMBL" id="KAJ7514571.1"/>
    </source>
</evidence>
<dbReference type="EMBL" id="CM055114">
    <property type="protein sequence ID" value="KAJ7514571.1"/>
    <property type="molecule type" value="Genomic_DNA"/>
</dbReference>
<comment type="caution">
    <text evidence="1">The sequence shown here is derived from an EMBL/GenBank/DDBJ whole genome shotgun (WGS) entry which is preliminary data.</text>
</comment>
<organism evidence="1 2">
    <name type="scientific">Diphasiastrum complanatum</name>
    <name type="common">Issler's clubmoss</name>
    <name type="synonym">Lycopodium complanatum</name>
    <dbReference type="NCBI Taxonomy" id="34168"/>
    <lineage>
        <taxon>Eukaryota</taxon>
        <taxon>Viridiplantae</taxon>
        <taxon>Streptophyta</taxon>
        <taxon>Embryophyta</taxon>
        <taxon>Tracheophyta</taxon>
        <taxon>Lycopodiopsida</taxon>
        <taxon>Lycopodiales</taxon>
        <taxon>Lycopodiaceae</taxon>
        <taxon>Lycopodioideae</taxon>
        <taxon>Diphasiastrum</taxon>
    </lineage>
</organism>
<gene>
    <name evidence="1" type="ORF">O6H91_23G050300</name>
</gene>
<proteinExistence type="predicted"/>
<sequence length="124" mass="13440">MNDVSSYRARLQLMGYCEVSPVERVERLASQNAVVVFSVSSCCLCYVVKRLFCSLGVNPMVYELDEEIDGSDVKNALARLVGQSQVAPTVFVGGKLIGGLDELMSAHISGTLVPRLKEAGALWL</sequence>
<reference evidence="2" key="1">
    <citation type="journal article" date="2024" name="Proc. Natl. Acad. Sci. U.S.A.">
        <title>Extraordinary preservation of gene collinearity over three hundred million years revealed in homosporous lycophytes.</title>
        <authorList>
            <person name="Li C."/>
            <person name="Wickell D."/>
            <person name="Kuo L.Y."/>
            <person name="Chen X."/>
            <person name="Nie B."/>
            <person name="Liao X."/>
            <person name="Peng D."/>
            <person name="Ji J."/>
            <person name="Jenkins J."/>
            <person name="Williams M."/>
            <person name="Shu S."/>
            <person name="Plott C."/>
            <person name="Barry K."/>
            <person name="Rajasekar S."/>
            <person name="Grimwood J."/>
            <person name="Han X."/>
            <person name="Sun S."/>
            <person name="Hou Z."/>
            <person name="He W."/>
            <person name="Dai G."/>
            <person name="Sun C."/>
            <person name="Schmutz J."/>
            <person name="Leebens-Mack J.H."/>
            <person name="Li F.W."/>
            <person name="Wang L."/>
        </authorList>
    </citation>
    <scope>NUCLEOTIDE SEQUENCE [LARGE SCALE GENOMIC DNA]</scope>
    <source>
        <strain evidence="2">cv. PW_Plant_1</strain>
    </source>
</reference>
<protein>
    <submittedName>
        <fullName evidence="1">Uncharacterized protein</fullName>
    </submittedName>
</protein>
<dbReference type="Proteomes" id="UP001162992">
    <property type="component" value="Chromosome 23"/>
</dbReference>
<evidence type="ECO:0000313" key="2">
    <source>
        <dbReference type="Proteomes" id="UP001162992"/>
    </source>
</evidence>
<name>A0ACC2AAL8_DIPCM</name>
<accession>A0ACC2AAL8</accession>